<sequence length="449" mass="50530">MMITTRLKSMLVLSLCLTTLIIIVFAGLKFLQQQSLDKLTYITELDESVEVLRSRLWVLQEFRDSDALMQTEATLLQLKKQLTIAEPMQPSNNIYVLNLRRMVNNLSSLLAIASADIVSQPHQGITSANGMLTARFNITIQTMSEELTKLQRQVLDQSAKQQAFILLIAVIVLLIGSVVLVLLTISTLNSFNQSLQGLTAGIVRLTQGDLGNEIKINSKNELATVIQQFNTMSKRLFETTVKKDALQQEVYEQTKQLTLQTERLKYVAEHDDLTGLYSRSAFERQIDTALARCQRTHSLAAMLFIDLDKFKQVNDTLGHDVGDRVLVTVANRLQHTLRSSDICGRLGGDEFVVWLEPINGIDEIQMVTEKIIDHLSPTILYEETEVNLTVSIGIAVYPNDDIGRLRLIRVADENMYSAKKVAGNSFCFSQFVSKKLINLHLESSDRLQP</sequence>
<feature type="domain" description="GGDEF" evidence="3">
    <location>
        <begin position="298"/>
        <end position="431"/>
    </location>
</feature>
<gene>
    <name evidence="4" type="ORF">TUM4630_31600</name>
</gene>
<dbReference type="InterPro" id="IPR003660">
    <property type="entry name" value="HAMP_dom"/>
</dbReference>
<dbReference type="SMART" id="SM00267">
    <property type="entry name" value="GGDEF"/>
    <property type="match status" value="1"/>
</dbReference>
<dbReference type="Pfam" id="PF00990">
    <property type="entry name" value="GGDEF"/>
    <property type="match status" value="1"/>
</dbReference>
<dbReference type="Gene3D" id="3.30.70.270">
    <property type="match status" value="1"/>
</dbReference>
<dbReference type="SUPFAM" id="SSF55073">
    <property type="entry name" value="Nucleotide cyclase"/>
    <property type="match status" value="1"/>
</dbReference>
<evidence type="ECO:0000259" key="2">
    <source>
        <dbReference type="PROSITE" id="PS50885"/>
    </source>
</evidence>
<dbReference type="Pfam" id="PF00672">
    <property type="entry name" value="HAMP"/>
    <property type="match status" value="1"/>
</dbReference>
<dbReference type="CDD" id="cd06225">
    <property type="entry name" value="HAMP"/>
    <property type="match status" value="1"/>
</dbReference>
<dbReference type="NCBIfam" id="TIGR00254">
    <property type="entry name" value="GGDEF"/>
    <property type="match status" value="1"/>
</dbReference>
<evidence type="ECO:0000313" key="5">
    <source>
        <dbReference type="Proteomes" id="UP000761574"/>
    </source>
</evidence>
<feature type="transmembrane region" description="Helical" evidence="1">
    <location>
        <begin position="163"/>
        <end position="185"/>
    </location>
</feature>
<dbReference type="InterPro" id="IPR000160">
    <property type="entry name" value="GGDEF_dom"/>
</dbReference>
<dbReference type="CDD" id="cd01949">
    <property type="entry name" value="GGDEF"/>
    <property type="match status" value="1"/>
</dbReference>
<evidence type="ECO:0000313" key="4">
    <source>
        <dbReference type="EMBL" id="GIU01895.1"/>
    </source>
</evidence>
<keyword evidence="5" id="KW-1185">Reference proteome</keyword>
<dbReference type="PROSITE" id="PS50887">
    <property type="entry name" value="GGDEF"/>
    <property type="match status" value="1"/>
</dbReference>
<keyword evidence="1" id="KW-1133">Transmembrane helix</keyword>
<dbReference type="InterPro" id="IPR029787">
    <property type="entry name" value="Nucleotide_cyclase"/>
</dbReference>
<dbReference type="PANTHER" id="PTHR46663:SF2">
    <property type="entry name" value="GGDEF DOMAIN-CONTAINING PROTEIN"/>
    <property type="match status" value="1"/>
</dbReference>
<dbReference type="EMBL" id="BPFB01000050">
    <property type="protein sequence ID" value="GIU01895.1"/>
    <property type="molecule type" value="Genomic_DNA"/>
</dbReference>
<accession>A0ABQ4NS74</accession>
<dbReference type="PROSITE" id="PS50885">
    <property type="entry name" value="HAMP"/>
    <property type="match status" value="1"/>
</dbReference>
<evidence type="ECO:0000259" key="3">
    <source>
        <dbReference type="PROSITE" id="PS50887"/>
    </source>
</evidence>
<dbReference type="RefSeq" id="WP_119976876.1">
    <property type="nucleotide sequence ID" value="NZ_BPFB01000050.1"/>
</dbReference>
<feature type="domain" description="HAMP" evidence="2">
    <location>
        <begin position="189"/>
        <end position="241"/>
    </location>
</feature>
<organism evidence="4 5">
    <name type="scientific">Shewanella algidipiscicola</name>
    <dbReference type="NCBI Taxonomy" id="614070"/>
    <lineage>
        <taxon>Bacteria</taxon>
        <taxon>Pseudomonadati</taxon>
        <taxon>Pseudomonadota</taxon>
        <taxon>Gammaproteobacteria</taxon>
        <taxon>Alteromonadales</taxon>
        <taxon>Shewanellaceae</taxon>
        <taxon>Shewanella</taxon>
    </lineage>
</organism>
<keyword evidence="1" id="KW-0812">Transmembrane</keyword>
<dbReference type="Proteomes" id="UP000761574">
    <property type="component" value="Unassembled WGS sequence"/>
</dbReference>
<dbReference type="InterPro" id="IPR052163">
    <property type="entry name" value="DGC-Regulatory_Protein"/>
</dbReference>
<evidence type="ECO:0000256" key="1">
    <source>
        <dbReference type="SAM" id="Phobius"/>
    </source>
</evidence>
<keyword evidence="1" id="KW-0472">Membrane</keyword>
<name>A0ABQ4NS74_9GAMM</name>
<proteinExistence type="predicted"/>
<protein>
    <submittedName>
        <fullName evidence="4">Diguanylate cyclase</fullName>
    </submittedName>
</protein>
<dbReference type="Gene3D" id="6.10.340.10">
    <property type="match status" value="1"/>
</dbReference>
<reference evidence="4 5" key="1">
    <citation type="submission" date="2021-05" db="EMBL/GenBank/DDBJ databases">
        <title>Molecular characterization for Shewanella algae harboring chromosomal blaOXA-55-like strains isolated from clinical and environment sample.</title>
        <authorList>
            <person name="Ohama Y."/>
            <person name="Aoki K."/>
            <person name="Harada S."/>
            <person name="Moriya K."/>
            <person name="Ishii Y."/>
            <person name="Tateda K."/>
        </authorList>
    </citation>
    <scope>NUCLEOTIDE SEQUENCE [LARGE SCALE GENOMIC DNA]</scope>
    <source>
        <strain evidence="4 5">LMG 23746</strain>
    </source>
</reference>
<comment type="caution">
    <text evidence="4">The sequence shown here is derived from an EMBL/GenBank/DDBJ whole genome shotgun (WGS) entry which is preliminary data.</text>
</comment>
<dbReference type="InterPro" id="IPR043128">
    <property type="entry name" value="Rev_trsase/Diguanyl_cyclase"/>
</dbReference>
<dbReference type="PANTHER" id="PTHR46663">
    <property type="entry name" value="DIGUANYLATE CYCLASE DGCT-RELATED"/>
    <property type="match status" value="1"/>
</dbReference>